<feature type="chain" id="PRO_5012084254" description="SbsA Ig-like domain-containing protein" evidence="2">
    <location>
        <begin position="22"/>
        <end position="535"/>
    </location>
</feature>
<gene>
    <name evidence="4" type="ORF">CHU92_08955</name>
</gene>
<evidence type="ECO:0000259" key="3">
    <source>
        <dbReference type="Pfam" id="PF13205"/>
    </source>
</evidence>
<comment type="caution">
    <text evidence="4">The sequence shown here is derived from an EMBL/GenBank/DDBJ whole genome shotgun (WGS) entry which is preliminary data.</text>
</comment>
<evidence type="ECO:0000256" key="2">
    <source>
        <dbReference type="SAM" id="SignalP"/>
    </source>
</evidence>
<dbReference type="PROSITE" id="PS51257">
    <property type="entry name" value="PROKAR_LIPOPROTEIN"/>
    <property type="match status" value="1"/>
</dbReference>
<dbReference type="AlphaFoldDB" id="A0A255Z7Z3"/>
<evidence type="ECO:0000256" key="1">
    <source>
        <dbReference type="ARBA" id="ARBA00022729"/>
    </source>
</evidence>
<keyword evidence="1 2" id="KW-0732">Signal</keyword>
<sequence>MPKLKIVLYLLLVVAASAGCAKRGVITGGPKDTIAPVIVRSNPENRSTNFNGRDIRIDFSEYIRIKDLNKQLIISPPMENQPDIMPMSNASRYITIRIKDTLKPNTTYSFNFGQSITDNNEGNPYSQFKFVFSTGAYIDSLSLKGKIKDAYSNKTDNFVTLMLYEANEQFNDSTIYRQKPRYVTNTLGSLTTFTLENLKEGKYHLIALKDRNNNYRYDPKTEKIAFLNSTVTVPNDTIFLLEMFREQGTFRAFKPTLASSGRMLMGFEGDAREAKAVVKKGQDVIASLTTAMGQKDSLQLWLPRNMKADSLQVSLSHKKFEKDFFVKMKEMKTIDSLIVDASPKGSIGFREKFSVTTSTPVVSIDEAKISIRDKDSVAVKYTTVHNQFEQRIDFDFPKGEEQRYDITFLPGAFKDFYGAVNDTLNYSLTTRLLTDYGNLSITLENAKRFPLLLEITNAKGEVKASYYTEKETQVNFEALPPDKYTLRVIYDDNRNGEWDSGNYLEKRQPEEVIYFPEEVDVHANWDVEQPFNIGG</sequence>
<reference evidence="4 5" key="1">
    <citation type="submission" date="2017-07" db="EMBL/GenBank/DDBJ databases">
        <title>Flavobacterium cyanobacteriorum sp. nov., isolated from cyanobacterial aggregates in a eutrophic lake.</title>
        <authorList>
            <person name="Cai H."/>
        </authorList>
    </citation>
    <scope>NUCLEOTIDE SEQUENCE [LARGE SCALE GENOMIC DNA]</scope>
    <source>
        <strain evidence="4 5">TH021</strain>
    </source>
</reference>
<proteinExistence type="predicted"/>
<dbReference type="Pfam" id="PF13205">
    <property type="entry name" value="Big_5"/>
    <property type="match status" value="1"/>
</dbReference>
<dbReference type="RefSeq" id="WP_094414758.1">
    <property type="nucleotide sequence ID" value="NZ_NOXV01000262.1"/>
</dbReference>
<organism evidence="4 5">
    <name type="scientific">Flavobacterium cyanobacteriorum</name>
    <dbReference type="NCBI Taxonomy" id="2022802"/>
    <lineage>
        <taxon>Bacteria</taxon>
        <taxon>Pseudomonadati</taxon>
        <taxon>Bacteroidota</taxon>
        <taxon>Flavobacteriia</taxon>
        <taxon>Flavobacteriales</taxon>
        <taxon>Flavobacteriaceae</taxon>
        <taxon>Flavobacterium</taxon>
    </lineage>
</organism>
<protein>
    <recommendedName>
        <fullName evidence="3">SbsA Ig-like domain-containing protein</fullName>
    </recommendedName>
</protein>
<evidence type="ECO:0000313" key="5">
    <source>
        <dbReference type="Proteomes" id="UP000216605"/>
    </source>
</evidence>
<keyword evidence="5" id="KW-1185">Reference proteome</keyword>
<dbReference type="EMBL" id="NOXV01000262">
    <property type="protein sequence ID" value="OYQ37014.1"/>
    <property type="molecule type" value="Genomic_DNA"/>
</dbReference>
<accession>A0A255Z7Z3</accession>
<feature type="domain" description="SbsA Ig-like" evidence="3">
    <location>
        <begin position="32"/>
        <end position="134"/>
    </location>
</feature>
<dbReference type="InterPro" id="IPR032812">
    <property type="entry name" value="SbsA_Ig"/>
</dbReference>
<dbReference type="Proteomes" id="UP000216605">
    <property type="component" value="Unassembled WGS sequence"/>
</dbReference>
<evidence type="ECO:0000313" key="4">
    <source>
        <dbReference type="EMBL" id="OYQ37014.1"/>
    </source>
</evidence>
<name>A0A255Z7Z3_9FLAO</name>
<feature type="signal peptide" evidence="2">
    <location>
        <begin position="1"/>
        <end position="21"/>
    </location>
</feature>
<dbReference type="OrthoDB" id="9809989at2"/>